<reference evidence="5 6" key="1">
    <citation type="submission" date="2024-09" db="EMBL/GenBank/DDBJ databases">
        <authorList>
            <person name="Sun Q."/>
            <person name="Mori K."/>
        </authorList>
    </citation>
    <scope>NUCLEOTIDE SEQUENCE [LARGE SCALE GENOMIC DNA]</scope>
    <source>
        <strain evidence="5 6">TBRC 0563</strain>
    </source>
</reference>
<keyword evidence="1" id="KW-0378">Hydrolase</keyword>
<feature type="domain" description="PPM-type phosphatase" evidence="4">
    <location>
        <begin position="368"/>
        <end position="580"/>
    </location>
</feature>
<dbReference type="Pfam" id="PF07228">
    <property type="entry name" value="SpoIIE"/>
    <property type="match status" value="1"/>
</dbReference>
<evidence type="ECO:0000259" key="4">
    <source>
        <dbReference type="SMART" id="SM00331"/>
    </source>
</evidence>
<dbReference type="InterPro" id="IPR003018">
    <property type="entry name" value="GAF"/>
</dbReference>
<dbReference type="Pfam" id="PF08448">
    <property type="entry name" value="PAS_4"/>
    <property type="match status" value="1"/>
</dbReference>
<dbReference type="PANTHER" id="PTHR43156">
    <property type="entry name" value="STAGE II SPORULATION PROTEIN E-RELATED"/>
    <property type="match status" value="1"/>
</dbReference>
<dbReference type="InterPro" id="IPR035965">
    <property type="entry name" value="PAS-like_dom_sf"/>
</dbReference>
<dbReference type="Gene3D" id="3.60.40.10">
    <property type="entry name" value="PPM-type phosphatase domain"/>
    <property type="match status" value="1"/>
</dbReference>
<dbReference type="Gene3D" id="3.30.450.40">
    <property type="match status" value="1"/>
</dbReference>
<organism evidence="5 6">
    <name type="scientific">Actinoallomurus acaciae</name>
    <dbReference type="NCBI Taxonomy" id="502577"/>
    <lineage>
        <taxon>Bacteria</taxon>
        <taxon>Bacillati</taxon>
        <taxon>Actinomycetota</taxon>
        <taxon>Actinomycetes</taxon>
        <taxon>Streptosporangiales</taxon>
        <taxon>Thermomonosporaceae</taxon>
        <taxon>Actinoallomurus</taxon>
    </lineage>
</organism>
<evidence type="ECO:0000313" key="6">
    <source>
        <dbReference type="Proteomes" id="UP001589627"/>
    </source>
</evidence>
<evidence type="ECO:0000256" key="2">
    <source>
        <dbReference type="SAM" id="MobiDB-lite"/>
    </source>
</evidence>
<dbReference type="Pfam" id="PF01590">
    <property type="entry name" value="GAF"/>
    <property type="match status" value="1"/>
</dbReference>
<dbReference type="NCBIfam" id="TIGR00229">
    <property type="entry name" value="sensory_box"/>
    <property type="match status" value="1"/>
</dbReference>
<dbReference type="SUPFAM" id="SSF55785">
    <property type="entry name" value="PYP-like sensor domain (PAS domain)"/>
    <property type="match status" value="1"/>
</dbReference>
<proteinExistence type="predicted"/>
<feature type="region of interest" description="Disordered" evidence="2">
    <location>
        <begin position="1"/>
        <end position="20"/>
    </location>
</feature>
<dbReference type="InterPro" id="IPR036457">
    <property type="entry name" value="PPM-type-like_dom_sf"/>
</dbReference>
<name>A0ABV5YF04_9ACTN</name>
<dbReference type="InterPro" id="IPR000014">
    <property type="entry name" value="PAS"/>
</dbReference>
<feature type="domain" description="GAF" evidence="3">
    <location>
        <begin position="181"/>
        <end position="350"/>
    </location>
</feature>
<dbReference type="SUPFAM" id="SSF55781">
    <property type="entry name" value="GAF domain-like"/>
    <property type="match status" value="1"/>
</dbReference>
<dbReference type="SMART" id="SM00331">
    <property type="entry name" value="PP2C_SIG"/>
    <property type="match status" value="1"/>
</dbReference>
<gene>
    <name evidence="5" type="ORF">ACFFNX_11090</name>
</gene>
<dbReference type="SMART" id="SM00065">
    <property type="entry name" value="GAF"/>
    <property type="match status" value="1"/>
</dbReference>
<feature type="compositionally biased region" description="Basic and acidic residues" evidence="2">
    <location>
        <begin position="1"/>
        <end position="16"/>
    </location>
</feature>
<evidence type="ECO:0000256" key="1">
    <source>
        <dbReference type="ARBA" id="ARBA00022801"/>
    </source>
</evidence>
<evidence type="ECO:0000259" key="3">
    <source>
        <dbReference type="SMART" id="SM00065"/>
    </source>
</evidence>
<dbReference type="InterPro" id="IPR001932">
    <property type="entry name" value="PPM-type_phosphatase-like_dom"/>
</dbReference>
<comment type="caution">
    <text evidence="5">The sequence shown here is derived from an EMBL/GenBank/DDBJ whole genome shotgun (WGS) entry which is preliminary data.</text>
</comment>
<dbReference type="InterPro" id="IPR029016">
    <property type="entry name" value="GAF-like_dom_sf"/>
</dbReference>
<dbReference type="PANTHER" id="PTHR43156:SF2">
    <property type="entry name" value="STAGE II SPORULATION PROTEIN E"/>
    <property type="match status" value="1"/>
</dbReference>
<sequence length="586" mass="63456">MGDDHDPERRATDRSPPESALRVNPELDALFDQSPIAMVFLDRGLRARRTNAAFRRLIGLPDEAIIGRRPSEVNGPSIKYWPATQPMYWRASDGKAWNERTLAEQVMDRGVPVVNVHMEWTSAGNRRVLSWSAYRVTENGRVLGALSCLLDITDHAQAITRAHARLELLERAGSQIGATLDIHHTARELADLAVPELADRISVDLLDQVLQGENLPRDGARTLQFRRVAVRDSAVSAKIRYEVGDLITLPVTSPHAVALLRGKPLLARNLAEVRGRFSGTPAVAEAFHARGVHTLMVVPLVARGVTLGVASFFRAEHPEPYGEADVRLVGDLASRAAVCIDNARLYTREHNTAVTLQRSLLPQRIPQVPGLRIAHRYEPASRTAEVGGDWFDVIPLDTGHVALVVGDVTGHSIHAAALMGQLRTTTSALARLGCPPEEIMRRLGDVAAEHDDEIGATCLYALYDPESRRCRLTSAGHLPPALRHPGGGVEFIDVPGGMMLGVGPSRYPATDAELPEDSVLALYTDGLVEHPGQDIGTGMSHLARTLTAGSTRSLDQLCDSVLAGLGADARDDIALLLARTTAATVC</sequence>
<protein>
    <submittedName>
        <fullName evidence="5">SpoIIE family protein phosphatase</fullName>
    </submittedName>
</protein>
<accession>A0ABV5YF04</accession>
<dbReference type="SUPFAM" id="SSF81606">
    <property type="entry name" value="PP2C-like"/>
    <property type="match status" value="1"/>
</dbReference>
<dbReference type="Gene3D" id="3.30.450.20">
    <property type="entry name" value="PAS domain"/>
    <property type="match status" value="1"/>
</dbReference>
<dbReference type="RefSeq" id="WP_378198981.1">
    <property type="nucleotide sequence ID" value="NZ_JBHLZP010000058.1"/>
</dbReference>
<dbReference type="InterPro" id="IPR052016">
    <property type="entry name" value="Bact_Sigma-Reg"/>
</dbReference>
<dbReference type="Proteomes" id="UP001589627">
    <property type="component" value="Unassembled WGS sequence"/>
</dbReference>
<evidence type="ECO:0000313" key="5">
    <source>
        <dbReference type="EMBL" id="MFB9832729.1"/>
    </source>
</evidence>
<keyword evidence="6" id="KW-1185">Reference proteome</keyword>
<dbReference type="EMBL" id="JBHLZP010000058">
    <property type="protein sequence ID" value="MFB9832729.1"/>
    <property type="molecule type" value="Genomic_DNA"/>
</dbReference>
<dbReference type="InterPro" id="IPR013656">
    <property type="entry name" value="PAS_4"/>
</dbReference>